<keyword evidence="3" id="KW-0238">DNA-binding</keyword>
<keyword evidence="8" id="KW-1185">Reference proteome</keyword>
<keyword evidence="7" id="KW-0966">Cell projection</keyword>
<dbReference type="PANTHER" id="PTHR30385">
    <property type="entry name" value="SIGMA FACTOR F FLAGELLAR"/>
    <property type="match status" value="1"/>
</dbReference>
<proteinExistence type="predicted"/>
<dbReference type="Pfam" id="PF04545">
    <property type="entry name" value="Sigma70_r4"/>
    <property type="match status" value="1"/>
</dbReference>
<dbReference type="STRING" id="204536.SULAZ_1340"/>
<keyword evidence="4" id="KW-0804">Transcription</keyword>
<evidence type="ECO:0000256" key="1">
    <source>
        <dbReference type="ARBA" id="ARBA00023015"/>
    </source>
</evidence>
<evidence type="ECO:0000259" key="6">
    <source>
        <dbReference type="Pfam" id="PF04545"/>
    </source>
</evidence>
<dbReference type="CDD" id="cd06171">
    <property type="entry name" value="Sigma70_r4"/>
    <property type="match status" value="1"/>
</dbReference>
<gene>
    <name evidence="7" type="ordered locus">SULAZ_1340</name>
</gene>
<dbReference type="KEGG" id="saf:SULAZ_1340"/>
<evidence type="ECO:0000259" key="5">
    <source>
        <dbReference type="Pfam" id="PF04542"/>
    </source>
</evidence>
<dbReference type="OrthoDB" id="9799825at2"/>
<dbReference type="AlphaFoldDB" id="C1DW20"/>
<dbReference type="InterPro" id="IPR014284">
    <property type="entry name" value="RNA_pol_sigma-70_dom"/>
</dbReference>
<evidence type="ECO:0000256" key="2">
    <source>
        <dbReference type="ARBA" id="ARBA00023082"/>
    </source>
</evidence>
<dbReference type="InterPro" id="IPR000943">
    <property type="entry name" value="RNA_pol_sigma70"/>
</dbReference>
<dbReference type="HOGENOM" id="CLU_014793_8_1_0"/>
<keyword evidence="7" id="KW-0282">Flagellum</keyword>
<sequence>MKLDKEKKRLVEENLNLVKKVASKIYYRLPDCSIDFDDLFQVGVIGLIKATENYHQDKGKFSTYAYIRIRGEILDFLRSLEVFPHTEKDYITVEKAEPDDNLPYSNTAVILSLDKIISIEDDSISLIDSIVSNSKTPEEEYALKEQIEKISQIIEQYLDENEKKVINYLFFEEKDPKEIQEIMGISLGRISQIKAKAVEKIREIMYHNNEKVGGKHELYKRKQYK</sequence>
<feature type="domain" description="RNA polymerase sigma-70 region 2" evidence="5">
    <location>
        <begin position="10"/>
        <end position="79"/>
    </location>
</feature>
<dbReference type="NCBIfam" id="TIGR02937">
    <property type="entry name" value="sigma70-ECF"/>
    <property type="match status" value="1"/>
</dbReference>
<keyword evidence="2" id="KW-0731">Sigma factor</keyword>
<dbReference type="Proteomes" id="UP000001369">
    <property type="component" value="Chromosome"/>
</dbReference>
<keyword evidence="1" id="KW-0805">Transcription regulation</keyword>
<evidence type="ECO:0000313" key="8">
    <source>
        <dbReference type="Proteomes" id="UP000001369"/>
    </source>
</evidence>
<dbReference type="eggNOG" id="COG1191">
    <property type="taxonomic scope" value="Bacteria"/>
</dbReference>
<protein>
    <submittedName>
        <fullName evidence="7">RNA polymerase sigma factor for flagellar operon</fullName>
    </submittedName>
</protein>
<evidence type="ECO:0000313" key="7">
    <source>
        <dbReference type="EMBL" id="ACN98667.1"/>
    </source>
</evidence>
<dbReference type="PANTHER" id="PTHR30385:SF7">
    <property type="entry name" value="RNA POLYMERASE SIGMA FACTOR FLIA"/>
    <property type="match status" value="1"/>
</dbReference>
<dbReference type="GO" id="GO:0016987">
    <property type="term" value="F:sigma factor activity"/>
    <property type="evidence" value="ECO:0007669"/>
    <property type="project" value="UniProtKB-KW"/>
</dbReference>
<evidence type="ECO:0000256" key="4">
    <source>
        <dbReference type="ARBA" id="ARBA00023163"/>
    </source>
</evidence>
<dbReference type="InterPro" id="IPR013324">
    <property type="entry name" value="RNA_pol_sigma_r3/r4-like"/>
</dbReference>
<dbReference type="GO" id="GO:0006352">
    <property type="term" value="P:DNA-templated transcription initiation"/>
    <property type="evidence" value="ECO:0007669"/>
    <property type="project" value="InterPro"/>
</dbReference>
<dbReference type="GO" id="GO:0003677">
    <property type="term" value="F:DNA binding"/>
    <property type="evidence" value="ECO:0007669"/>
    <property type="project" value="UniProtKB-KW"/>
</dbReference>
<dbReference type="InterPro" id="IPR007630">
    <property type="entry name" value="RNA_pol_sigma70_r4"/>
</dbReference>
<organism evidence="7 8">
    <name type="scientific">Sulfurihydrogenibium azorense (strain DSM 15241 / OCM 825 / Az-Fu1)</name>
    <dbReference type="NCBI Taxonomy" id="204536"/>
    <lineage>
        <taxon>Bacteria</taxon>
        <taxon>Pseudomonadati</taxon>
        <taxon>Aquificota</taxon>
        <taxon>Aquificia</taxon>
        <taxon>Aquificales</taxon>
        <taxon>Hydrogenothermaceae</taxon>
        <taxon>Sulfurihydrogenibium</taxon>
    </lineage>
</organism>
<dbReference type="SUPFAM" id="SSF88659">
    <property type="entry name" value="Sigma3 and sigma4 domains of RNA polymerase sigma factors"/>
    <property type="match status" value="1"/>
</dbReference>
<dbReference type="SUPFAM" id="SSF88946">
    <property type="entry name" value="Sigma2 domain of RNA polymerase sigma factors"/>
    <property type="match status" value="1"/>
</dbReference>
<dbReference type="PRINTS" id="PR00046">
    <property type="entry name" value="SIGMA70FCT"/>
</dbReference>
<dbReference type="InterPro" id="IPR007627">
    <property type="entry name" value="RNA_pol_sigma70_r2"/>
</dbReference>
<reference evidence="7 8" key="1">
    <citation type="journal article" date="2009" name="J. Bacteriol.">
        <title>Complete and draft genome sequences of six members of the Aquificales.</title>
        <authorList>
            <person name="Reysenbach A.L."/>
            <person name="Hamamura N."/>
            <person name="Podar M."/>
            <person name="Griffiths E."/>
            <person name="Ferreira S."/>
            <person name="Hochstein R."/>
            <person name="Heidelberg J."/>
            <person name="Johnson J."/>
            <person name="Mead D."/>
            <person name="Pohorille A."/>
            <person name="Sarmiento M."/>
            <person name="Schweighofer K."/>
            <person name="Seshadri R."/>
            <person name="Voytek M.A."/>
        </authorList>
    </citation>
    <scope>NUCLEOTIDE SEQUENCE [LARGE SCALE GENOMIC DNA]</scope>
    <source>
        <strain evidence="8">Az-Fu1 / DSM 15241 / OCM 825</strain>
    </source>
</reference>
<dbReference type="Pfam" id="PF04542">
    <property type="entry name" value="Sigma70_r2"/>
    <property type="match status" value="1"/>
</dbReference>
<keyword evidence="7" id="KW-0969">Cilium</keyword>
<dbReference type="RefSeq" id="WP_012673989.1">
    <property type="nucleotide sequence ID" value="NC_012438.1"/>
</dbReference>
<accession>C1DW20</accession>
<feature type="domain" description="RNA polymerase sigma-70 region 4" evidence="6">
    <location>
        <begin position="158"/>
        <end position="203"/>
    </location>
</feature>
<evidence type="ECO:0000256" key="3">
    <source>
        <dbReference type="ARBA" id="ARBA00023125"/>
    </source>
</evidence>
<dbReference type="Gene3D" id="1.10.1740.10">
    <property type="match status" value="1"/>
</dbReference>
<dbReference type="EMBL" id="CP001229">
    <property type="protein sequence ID" value="ACN98667.1"/>
    <property type="molecule type" value="Genomic_DNA"/>
</dbReference>
<name>C1DW20_SULAA</name>
<dbReference type="InterPro" id="IPR013325">
    <property type="entry name" value="RNA_pol_sigma_r2"/>
</dbReference>
<dbReference type="Gene3D" id="1.20.140.160">
    <property type="match status" value="1"/>
</dbReference>